<gene>
    <name evidence="2" type="ORF">Cocul_00265</name>
</gene>
<keyword evidence="3" id="KW-1185">Reference proteome</keyword>
<comment type="caution">
    <text evidence="2">The sequence shown here is derived from an EMBL/GenBank/DDBJ whole genome shotgun (WGS) entry which is preliminary data.</text>
</comment>
<feature type="compositionally biased region" description="Basic and acidic residues" evidence="1">
    <location>
        <begin position="51"/>
        <end position="65"/>
    </location>
</feature>
<evidence type="ECO:0000313" key="2">
    <source>
        <dbReference type="EMBL" id="KQB85130.1"/>
    </source>
</evidence>
<dbReference type="PATRIC" id="fig|1544416.3.peg.272"/>
<feature type="region of interest" description="Disordered" evidence="1">
    <location>
        <begin position="1"/>
        <end position="72"/>
    </location>
</feature>
<name>A0A0N8VZX7_9CORY</name>
<organism evidence="2 3">
    <name type="scientific">Corynebacterium oculi</name>
    <dbReference type="NCBI Taxonomy" id="1544416"/>
    <lineage>
        <taxon>Bacteria</taxon>
        <taxon>Bacillati</taxon>
        <taxon>Actinomycetota</taxon>
        <taxon>Actinomycetes</taxon>
        <taxon>Mycobacteriales</taxon>
        <taxon>Corynebacteriaceae</taxon>
        <taxon>Corynebacterium</taxon>
    </lineage>
</organism>
<protein>
    <recommendedName>
        <fullName evidence="4">Replication protein</fullName>
    </recommendedName>
</protein>
<dbReference type="STRING" id="1544416.Cocul_00265"/>
<dbReference type="EMBL" id="LKST01000001">
    <property type="protein sequence ID" value="KQB85130.1"/>
    <property type="molecule type" value="Genomic_DNA"/>
</dbReference>
<dbReference type="AlphaFoldDB" id="A0A0N8VZX7"/>
<evidence type="ECO:0000313" key="3">
    <source>
        <dbReference type="Proteomes" id="UP000050517"/>
    </source>
</evidence>
<accession>A0A0N8VZX7</accession>
<proteinExistence type="predicted"/>
<evidence type="ECO:0008006" key="4">
    <source>
        <dbReference type="Google" id="ProtNLM"/>
    </source>
</evidence>
<evidence type="ECO:0000256" key="1">
    <source>
        <dbReference type="SAM" id="MobiDB-lite"/>
    </source>
</evidence>
<sequence>MANLNPGGERAAEQAQTRQQGDGVRQTGGTPHAAVATPSCDPIDQQPQARRTAETAAPERPREGGAEGDLDSNKSYCCHPLRPAEIEAELKRAERREERWLARSRLWAASTLRGVRYCGRLITDDMPGVGVKRFQGASGFIGLATCSSVWVCPRCSAVIAMKRTREIGSAIEQCQVEGGEVYLITLTVRHHAGQSLQDVWEAVSAGWRGVTGNTRWTGRKKRGTEGERDRLGVAGTARVVEATHGDNGWHVHVHALVFLEKPLIDTFSADLLGMPPRTDEEEAKGKGKAISRIAKVLGLPENEVSDAAQEAVLRTYLGSMWARWWIDAVKKAGFASPGHQGFDIRRISDGGNEYLGDYLVKNSYTPAEKLGIEVASGMHTKKGGGRTPFQILADAIEEQPKFGFPLPKGSIFHHIGENEYLLVETKTGEVVEMRAKKSWRLWHEWERVSKGKRQIMWSRRVKKNIRSHHEMWNRILDARGQEMSDQEIAEQGTLDDEFLGEISRESWYKNLTWRPSLISGLLESLDNAGEKEARSTLIRWADEHGVELNS</sequence>
<reference evidence="2 3" key="1">
    <citation type="submission" date="2015-10" db="EMBL/GenBank/DDBJ databases">
        <title>Corynebacteirum lowii and Corynebacterium oculi species nova, derived from human clinical disease and and emended description of Corynebacterium mastiditis.</title>
        <authorList>
            <person name="Bernard K."/>
            <person name="Pacheco A.L."/>
            <person name="Mcdougall C."/>
            <person name="Burtx T."/>
            <person name="Weibe D."/>
            <person name="Tyler S."/>
            <person name="Olson A.B."/>
            <person name="Cnockaert M."/>
            <person name="Eguchi H."/>
            <person name="Kuwahara T."/>
            <person name="Nakayama-Imaohji H."/>
            <person name="Boudewijins M."/>
            <person name="Van Hoecke F."/>
            <person name="Bernier A.-M."/>
            <person name="Vandamme P."/>
        </authorList>
    </citation>
    <scope>NUCLEOTIDE SEQUENCE [LARGE SCALE GENOMIC DNA]</scope>
    <source>
        <strain evidence="2 3">NML 130210</strain>
    </source>
</reference>
<dbReference type="Proteomes" id="UP000050517">
    <property type="component" value="Unassembled WGS sequence"/>
</dbReference>